<dbReference type="RefSeq" id="WP_124395486.1">
    <property type="nucleotide sequence ID" value="NZ_BHYM01000080.1"/>
</dbReference>
<protein>
    <submittedName>
        <fullName evidence="1">Uncharacterized protein</fullName>
    </submittedName>
</protein>
<dbReference type="OrthoDB" id="1524134at2"/>
<sequence>MNRGELEQVIRAACANLDEGQVIVFGSQSILGSYDETELPEYATLSREVDVFPRSGIDAPASPAVVEKILMLNGRLGEGSPFHESFGVYVEGIHKDVVVLPRQWDNRLVAVKVEDGSEYGRTGFCLDPVDLCASKAIAGREKDRVFVAALVEDGIVTAAQILGRIDNYGIEWPDTYDADRDVALGRARNWLADLEKLGDGRG</sequence>
<dbReference type="AlphaFoldDB" id="A0A402CJK8"/>
<dbReference type="Proteomes" id="UP000287519">
    <property type="component" value="Unassembled WGS sequence"/>
</dbReference>
<dbReference type="EMBL" id="BHYM01000080">
    <property type="protein sequence ID" value="GCE43811.1"/>
    <property type="molecule type" value="Genomic_DNA"/>
</dbReference>
<reference evidence="1 2" key="1">
    <citation type="submission" date="2018-11" db="EMBL/GenBank/DDBJ databases">
        <title>Microbial catabolism of amino acid.</title>
        <authorList>
            <person name="Hibi M."/>
            <person name="Ogawa J."/>
        </authorList>
    </citation>
    <scope>NUCLEOTIDE SEQUENCE [LARGE SCALE GENOMIC DNA]</scope>
    <source>
        <strain evidence="1 2">C31-06</strain>
    </source>
</reference>
<keyword evidence="2" id="KW-1185">Reference proteome</keyword>
<name>A0A402CJK8_RHOWR</name>
<comment type="caution">
    <text evidence="1">The sequence shown here is derived from an EMBL/GenBank/DDBJ whole genome shotgun (WGS) entry which is preliminary data.</text>
</comment>
<evidence type="ECO:0000313" key="2">
    <source>
        <dbReference type="Proteomes" id="UP000287519"/>
    </source>
</evidence>
<evidence type="ECO:0000313" key="1">
    <source>
        <dbReference type="EMBL" id="GCE43811.1"/>
    </source>
</evidence>
<proteinExistence type="predicted"/>
<accession>A0A402CJK8</accession>
<organism evidence="1 2">
    <name type="scientific">Rhodococcus wratislaviensis</name>
    <name type="common">Tsukamurella wratislaviensis</name>
    <dbReference type="NCBI Taxonomy" id="44752"/>
    <lineage>
        <taxon>Bacteria</taxon>
        <taxon>Bacillati</taxon>
        <taxon>Actinomycetota</taxon>
        <taxon>Actinomycetes</taxon>
        <taxon>Mycobacteriales</taxon>
        <taxon>Nocardiaceae</taxon>
        <taxon>Rhodococcus</taxon>
    </lineage>
</organism>
<gene>
    <name evidence="1" type="ORF">Rhow_008109</name>
</gene>